<reference evidence="3" key="1">
    <citation type="journal article" date="2005" name="Nature">
        <title>The map-based sequence of the rice genome.</title>
        <authorList>
            <consortium name="International rice genome sequencing project (IRGSP)"/>
            <person name="Matsumoto T."/>
            <person name="Wu J."/>
            <person name="Kanamori H."/>
            <person name="Katayose Y."/>
            <person name="Fujisawa M."/>
            <person name="Namiki N."/>
            <person name="Mizuno H."/>
            <person name="Yamamoto K."/>
            <person name="Antonio B.A."/>
            <person name="Baba T."/>
            <person name="Sakata K."/>
            <person name="Nagamura Y."/>
            <person name="Aoki H."/>
            <person name="Arikawa K."/>
            <person name="Arita K."/>
            <person name="Bito T."/>
            <person name="Chiden Y."/>
            <person name="Fujitsuka N."/>
            <person name="Fukunaka R."/>
            <person name="Hamada M."/>
            <person name="Harada C."/>
            <person name="Hayashi A."/>
            <person name="Hijishita S."/>
            <person name="Honda M."/>
            <person name="Hosokawa S."/>
            <person name="Ichikawa Y."/>
            <person name="Idonuma A."/>
            <person name="Iijima M."/>
            <person name="Ikeda M."/>
            <person name="Ikeno M."/>
            <person name="Ito K."/>
            <person name="Ito S."/>
            <person name="Ito T."/>
            <person name="Ito Y."/>
            <person name="Ito Y."/>
            <person name="Iwabuchi A."/>
            <person name="Kamiya K."/>
            <person name="Karasawa W."/>
            <person name="Kurita K."/>
            <person name="Katagiri S."/>
            <person name="Kikuta A."/>
            <person name="Kobayashi H."/>
            <person name="Kobayashi N."/>
            <person name="Machita K."/>
            <person name="Maehara T."/>
            <person name="Masukawa M."/>
            <person name="Mizubayashi T."/>
            <person name="Mukai Y."/>
            <person name="Nagasaki H."/>
            <person name="Nagata Y."/>
            <person name="Naito S."/>
            <person name="Nakashima M."/>
            <person name="Nakama Y."/>
            <person name="Nakamichi Y."/>
            <person name="Nakamura M."/>
            <person name="Meguro A."/>
            <person name="Negishi M."/>
            <person name="Ohta I."/>
            <person name="Ohta T."/>
            <person name="Okamoto M."/>
            <person name="Ono N."/>
            <person name="Saji S."/>
            <person name="Sakaguchi M."/>
            <person name="Sakai K."/>
            <person name="Shibata M."/>
            <person name="Shimokawa T."/>
            <person name="Song J."/>
            <person name="Takazaki Y."/>
            <person name="Terasawa K."/>
            <person name="Tsugane M."/>
            <person name="Tsuji K."/>
            <person name="Ueda S."/>
            <person name="Waki K."/>
            <person name="Yamagata H."/>
            <person name="Yamamoto M."/>
            <person name="Yamamoto S."/>
            <person name="Yamane H."/>
            <person name="Yoshiki S."/>
            <person name="Yoshihara R."/>
            <person name="Yukawa K."/>
            <person name="Zhong H."/>
            <person name="Yano M."/>
            <person name="Yuan Q."/>
            <person name="Ouyang S."/>
            <person name="Liu J."/>
            <person name="Jones K.M."/>
            <person name="Gansberger K."/>
            <person name="Moffat K."/>
            <person name="Hill J."/>
            <person name="Bera J."/>
            <person name="Fadrosh D."/>
            <person name="Jin S."/>
            <person name="Johri S."/>
            <person name="Kim M."/>
            <person name="Overton L."/>
            <person name="Reardon M."/>
            <person name="Tsitrin T."/>
            <person name="Vuong H."/>
            <person name="Weaver B."/>
            <person name="Ciecko A."/>
            <person name="Tallon L."/>
            <person name="Jackson J."/>
            <person name="Pai G."/>
            <person name="Aken S.V."/>
            <person name="Utterback T."/>
            <person name="Reidmuller S."/>
            <person name="Feldblyum T."/>
            <person name="Hsiao J."/>
            <person name="Zismann V."/>
            <person name="Iobst S."/>
            <person name="de Vazeille A.R."/>
            <person name="Buell C.R."/>
            <person name="Ying K."/>
            <person name="Li Y."/>
            <person name="Lu T."/>
            <person name="Huang Y."/>
            <person name="Zhao Q."/>
            <person name="Feng Q."/>
            <person name="Zhang L."/>
            <person name="Zhu J."/>
            <person name="Weng Q."/>
            <person name="Mu J."/>
            <person name="Lu Y."/>
            <person name="Fan D."/>
            <person name="Liu Y."/>
            <person name="Guan J."/>
            <person name="Zhang Y."/>
            <person name="Yu S."/>
            <person name="Liu X."/>
            <person name="Zhang Y."/>
            <person name="Hong G."/>
            <person name="Han B."/>
            <person name="Choisne N."/>
            <person name="Demange N."/>
            <person name="Orjeda G."/>
            <person name="Samain S."/>
            <person name="Cattolico L."/>
            <person name="Pelletier E."/>
            <person name="Couloux A."/>
            <person name="Segurens B."/>
            <person name="Wincker P."/>
            <person name="D'Hont A."/>
            <person name="Scarpelli C."/>
            <person name="Weissenbach J."/>
            <person name="Salanoubat M."/>
            <person name="Quetier F."/>
            <person name="Yu Y."/>
            <person name="Kim H.R."/>
            <person name="Rambo T."/>
            <person name="Currie J."/>
            <person name="Collura K."/>
            <person name="Luo M."/>
            <person name="Yang T."/>
            <person name="Ammiraju J.S.S."/>
            <person name="Engler F."/>
            <person name="Soderlund C."/>
            <person name="Wing R.A."/>
            <person name="Palmer L.E."/>
            <person name="de la Bastide M."/>
            <person name="Spiegel L."/>
            <person name="Nascimento L."/>
            <person name="Zutavern T."/>
            <person name="O'Shaughnessy A."/>
            <person name="Dike S."/>
            <person name="Dedhia N."/>
            <person name="Preston R."/>
            <person name="Balija V."/>
            <person name="McCombie W.R."/>
            <person name="Chow T."/>
            <person name="Chen H."/>
            <person name="Chung M."/>
            <person name="Chen C."/>
            <person name="Shaw J."/>
            <person name="Wu H."/>
            <person name="Hsiao K."/>
            <person name="Chao Y."/>
            <person name="Chu M."/>
            <person name="Cheng C."/>
            <person name="Hour A."/>
            <person name="Lee P."/>
            <person name="Lin S."/>
            <person name="Lin Y."/>
            <person name="Liou J."/>
            <person name="Liu S."/>
            <person name="Hsing Y."/>
            <person name="Raghuvanshi S."/>
            <person name="Mohanty A."/>
            <person name="Bharti A.K."/>
            <person name="Gaur A."/>
            <person name="Gupta V."/>
            <person name="Kumar D."/>
            <person name="Ravi V."/>
            <person name="Vij S."/>
            <person name="Kapur A."/>
            <person name="Khurana P."/>
            <person name="Khurana P."/>
            <person name="Khurana J.P."/>
            <person name="Tyagi A.K."/>
            <person name="Gaikwad K."/>
            <person name="Singh A."/>
            <person name="Dalal V."/>
            <person name="Srivastava S."/>
            <person name="Dixit A."/>
            <person name="Pal A.K."/>
            <person name="Ghazi I.A."/>
            <person name="Yadav M."/>
            <person name="Pandit A."/>
            <person name="Bhargava A."/>
            <person name="Sureshbabu K."/>
            <person name="Batra K."/>
            <person name="Sharma T.R."/>
            <person name="Mohapatra T."/>
            <person name="Singh N.K."/>
            <person name="Messing J."/>
            <person name="Nelson A.B."/>
            <person name="Fuks G."/>
            <person name="Kavchok S."/>
            <person name="Keizer G."/>
            <person name="Linton E."/>
            <person name="Llaca V."/>
            <person name="Song R."/>
            <person name="Tanyolac B."/>
            <person name="Young S."/>
            <person name="Ho-Il K."/>
            <person name="Hahn J.H."/>
            <person name="Sangsakoo G."/>
            <person name="Vanavichit A."/>
            <person name="de Mattos Luiz.A.T."/>
            <person name="Zimmer P.D."/>
            <person name="Malone G."/>
            <person name="Dellagostin O."/>
            <person name="de Oliveira A.C."/>
            <person name="Bevan M."/>
            <person name="Bancroft I."/>
            <person name="Minx P."/>
            <person name="Cordum H."/>
            <person name="Wilson R."/>
            <person name="Cheng Z."/>
            <person name="Jin W."/>
            <person name="Jiang J."/>
            <person name="Leong S.A."/>
            <person name="Iwama H."/>
            <person name="Gojobori T."/>
            <person name="Itoh T."/>
            <person name="Niimura Y."/>
            <person name="Fujii Y."/>
            <person name="Habara T."/>
            <person name="Sakai H."/>
            <person name="Sato Y."/>
            <person name="Wilson G."/>
            <person name="Kumar K."/>
            <person name="McCouch S."/>
            <person name="Juretic N."/>
            <person name="Hoen D."/>
            <person name="Wright S."/>
            <person name="Bruskiewich R."/>
            <person name="Bureau T."/>
            <person name="Miyao A."/>
            <person name="Hirochika H."/>
            <person name="Nishikawa T."/>
            <person name="Kadowaki K."/>
            <person name="Sugiura M."/>
            <person name="Burr B."/>
            <person name="Sasaki T."/>
        </authorList>
    </citation>
    <scope>NUCLEOTIDE SEQUENCE [LARGE SCALE GENOMIC DNA]</scope>
    <source>
        <strain evidence="3">cv. Nipponbare</strain>
    </source>
</reference>
<feature type="region of interest" description="Disordered" evidence="1">
    <location>
        <begin position="26"/>
        <end position="99"/>
    </location>
</feature>
<keyword evidence="3" id="KW-1185">Reference proteome</keyword>
<feature type="non-terminal residue" evidence="2">
    <location>
        <position position="1"/>
    </location>
</feature>
<dbReference type="AlphaFoldDB" id="A0A0P0X216"/>
<protein>
    <submittedName>
        <fullName evidence="2">Os07g0115350 protein</fullName>
    </submittedName>
</protein>
<feature type="region of interest" description="Disordered" evidence="1">
    <location>
        <begin position="181"/>
        <end position="203"/>
    </location>
</feature>
<dbReference type="FunCoup" id="A0A0P0X216">
    <property type="interactions" value="331"/>
</dbReference>
<dbReference type="PaxDb" id="39947-A0A0P0X216"/>
<feature type="compositionally biased region" description="Basic and acidic residues" evidence="1">
    <location>
        <begin position="26"/>
        <end position="38"/>
    </location>
</feature>
<dbReference type="Proteomes" id="UP000059680">
    <property type="component" value="Chromosome 7"/>
</dbReference>
<reference evidence="2 3" key="2">
    <citation type="journal article" date="2013" name="Plant Cell Physiol.">
        <title>Rice Annotation Project Database (RAP-DB): an integrative and interactive database for rice genomics.</title>
        <authorList>
            <person name="Sakai H."/>
            <person name="Lee S.S."/>
            <person name="Tanaka T."/>
            <person name="Numa H."/>
            <person name="Kim J."/>
            <person name="Kawahara Y."/>
            <person name="Wakimoto H."/>
            <person name="Yang C.C."/>
            <person name="Iwamoto M."/>
            <person name="Abe T."/>
            <person name="Yamada Y."/>
            <person name="Muto A."/>
            <person name="Inokuchi H."/>
            <person name="Ikemura T."/>
            <person name="Matsumoto T."/>
            <person name="Sasaki T."/>
            <person name="Itoh T."/>
        </authorList>
    </citation>
    <scope>NUCLEOTIDE SEQUENCE [LARGE SCALE GENOMIC DNA]</scope>
    <source>
        <strain evidence="3">cv. Nipponbare</strain>
    </source>
</reference>
<dbReference type="InParanoid" id="A0A0P0X216"/>
<evidence type="ECO:0000256" key="1">
    <source>
        <dbReference type="SAM" id="MobiDB-lite"/>
    </source>
</evidence>
<gene>
    <name evidence="2" type="ordered locus">Os07g0115350</name>
    <name evidence="2" type="ORF">OSNPB_070115350</name>
</gene>
<evidence type="ECO:0000313" key="2">
    <source>
        <dbReference type="EMBL" id="BAS99800.1"/>
    </source>
</evidence>
<dbReference type="eggNOG" id="ENOG502R5PX">
    <property type="taxonomic scope" value="Eukaryota"/>
</dbReference>
<proteinExistence type="predicted"/>
<reference evidence="2 3" key="3">
    <citation type="journal article" date="2013" name="Rice">
        <title>Improvement of the Oryza sativa Nipponbare reference genome using next generation sequence and optical map data.</title>
        <authorList>
            <person name="Kawahara Y."/>
            <person name="de la Bastide M."/>
            <person name="Hamilton J.P."/>
            <person name="Kanamori H."/>
            <person name="McCombie W.R."/>
            <person name="Ouyang S."/>
            <person name="Schwartz D.C."/>
            <person name="Tanaka T."/>
            <person name="Wu J."/>
            <person name="Zhou S."/>
            <person name="Childs K.L."/>
            <person name="Davidson R.M."/>
            <person name="Lin H."/>
            <person name="Quesada-Ocampo L."/>
            <person name="Vaillancourt B."/>
            <person name="Sakai H."/>
            <person name="Lee S.S."/>
            <person name="Kim J."/>
            <person name="Numa H."/>
            <person name="Itoh T."/>
            <person name="Buell C.R."/>
            <person name="Matsumoto T."/>
        </authorList>
    </citation>
    <scope>NUCLEOTIDE SEQUENCE [LARGE SCALE GENOMIC DNA]</scope>
    <source>
        <strain evidence="3">cv. Nipponbare</strain>
    </source>
</reference>
<accession>A0A0P0X216</accession>
<sequence length="203" mass="21999">MCCSVRTPPCAPLHKGDHVGLREAVGGEERRELVEVERRRRQPPVDAARRRSQPVQPPKLHRSNREYTYQRDGVSGGHGEDVGAGDAVAASRHGVDGGLGLDDGVEAVAGEGEVVGVVLLRRVVPRRRDHHRRVAAVDEAVVEEEPHGGADGGERLLDLPRHSAADDGLHVGAHAGVVVPPELRRAHGGAARHSDQHQHRRRR</sequence>
<evidence type="ECO:0000313" key="3">
    <source>
        <dbReference type="Proteomes" id="UP000059680"/>
    </source>
</evidence>
<organism evidence="2 3">
    <name type="scientific">Oryza sativa subsp. japonica</name>
    <name type="common">Rice</name>
    <dbReference type="NCBI Taxonomy" id="39947"/>
    <lineage>
        <taxon>Eukaryota</taxon>
        <taxon>Viridiplantae</taxon>
        <taxon>Streptophyta</taxon>
        <taxon>Embryophyta</taxon>
        <taxon>Tracheophyta</taxon>
        <taxon>Spermatophyta</taxon>
        <taxon>Magnoliopsida</taxon>
        <taxon>Liliopsida</taxon>
        <taxon>Poales</taxon>
        <taxon>Poaceae</taxon>
        <taxon>BOP clade</taxon>
        <taxon>Oryzoideae</taxon>
        <taxon>Oryzeae</taxon>
        <taxon>Oryzinae</taxon>
        <taxon>Oryza</taxon>
        <taxon>Oryza sativa</taxon>
    </lineage>
</organism>
<dbReference type="EMBL" id="AP014963">
    <property type="protein sequence ID" value="BAS99800.1"/>
    <property type="molecule type" value="Genomic_DNA"/>
</dbReference>
<name>A0A0P0X216_ORYSJ</name>